<keyword evidence="2" id="KW-1003">Cell membrane</keyword>
<feature type="region of interest" description="Disordered" evidence="6">
    <location>
        <begin position="1"/>
        <end position="21"/>
    </location>
</feature>
<feature type="transmembrane region" description="Helical" evidence="7">
    <location>
        <begin position="441"/>
        <end position="463"/>
    </location>
</feature>
<dbReference type="EMBL" id="NWBP01000023">
    <property type="protein sequence ID" value="PCC82616.1"/>
    <property type="molecule type" value="Genomic_DNA"/>
</dbReference>
<accession>A0A2A4AK98</accession>
<evidence type="ECO:0000256" key="2">
    <source>
        <dbReference type="ARBA" id="ARBA00022475"/>
    </source>
</evidence>
<evidence type="ECO:0000256" key="6">
    <source>
        <dbReference type="SAM" id="MobiDB-lite"/>
    </source>
</evidence>
<dbReference type="Proteomes" id="UP000218690">
    <property type="component" value="Unassembled WGS sequence"/>
</dbReference>
<dbReference type="Pfam" id="PF09678">
    <property type="entry name" value="Caa3_CtaG"/>
    <property type="match status" value="1"/>
</dbReference>
<feature type="transmembrane region" description="Helical" evidence="7">
    <location>
        <begin position="409"/>
        <end position="429"/>
    </location>
</feature>
<feature type="transmembrane region" description="Helical" evidence="7">
    <location>
        <begin position="243"/>
        <end position="263"/>
    </location>
</feature>
<feature type="transmembrane region" description="Helical" evidence="7">
    <location>
        <begin position="475"/>
        <end position="495"/>
    </location>
</feature>
<dbReference type="InterPro" id="IPR019108">
    <property type="entry name" value="Caa3_assmbl_CtaG-rel"/>
</dbReference>
<protein>
    <submittedName>
        <fullName evidence="9">Copper resistance protein</fullName>
    </submittedName>
</protein>
<evidence type="ECO:0000313" key="9">
    <source>
        <dbReference type="EMBL" id="PCC82616.1"/>
    </source>
</evidence>
<feature type="domain" description="Copper resistance protein D" evidence="8">
    <location>
        <begin position="274"/>
        <end position="367"/>
    </location>
</feature>
<feature type="transmembrane region" description="Helical" evidence="7">
    <location>
        <begin position="86"/>
        <end position="112"/>
    </location>
</feature>
<feature type="transmembrane region" description="Helical" evidence="7">
    <location>
        <begin position="556"/>
        <end position="577"/>
    </location>
</feature>
<evidence type="ECO:0000256" key="3">
    <source>
        <dbReference type="ARBA" id="ARBA00022692"/>
    </source>
</evidence>
<dbReference type="PANTHER" id="PTHR34820">
    <property type="entry name" value="INNER MEMBRANE PROTEIN YEBZ"/>
    <property type="match status" value="1"/>
</dbReference>
<feature type="transmembrane region" description="Helical" evidence="7">
    <location>
        <begin position="642"/>
        <end position="663"/>
    </location>
</feature>
<feature type="transmembrane region" description="Helical" evidence="7">
    <location>
        <begin position="275"/>
        <end position="299"/>
    </location>
</feature>
<evidence type="ECO:0000256" key="1">
    <source>
        <dbReference type="ARBA" id="ARBA00004651"/>
    </source>
</evidence>
<keyword evidence="3 7" id="KW-0812">Transmembrane</keyword>
<feature type="transmembrane region" description="Helical" evidence="7">
    <location>
        <begin position="311"/>
        <end position="331"/>
    </location>
</feature>
<dbReference type="AlphaFoldDB" id="A0A2A4AK98"/>
<feature type="transmembrane region" description="Helical" evidence="7">
    <location>
        <begin position="527"/>
        <end position="544"/>
    </location>
</feature>
<dbReference type="GO" id="GO:0006825">
    <property type="term" value="P:copper ion transport"/>
    <property type="evidence" value="ECO:0007669"/>
    <property type="project" value="InterPro"/>
</dbReference>
<keyword evidence="5 7" id="KW-0472">Membrane</keyword>
<evidence type="ECO:0000313" key="10">
    <source>
        <dbReference type="Proteomes" id="UP000218690"/>
    </source>
</evidence>
<evidence type="ECO:0000256" key="4">
    <source>
        <dbReference type="ARBA" id="ARBA00022989"/>
    </source>
</evidence>
<evidence type="ECO:0000259" key="8">
    <source>
        <dbReference type="Pfam" id="PF05425"/>
    </source>
</evidence>
<dbReference type="InterPro" id="IPR032694">
    <property type="entry name" value="CopC/D"/>
</dbReference>
<name>A0A2A4AK98_9CORY</name>
<sequence length="706" mass="77056">MEKREETASSAARAASTTVSPAQGAASKNTVFKGGKRGAKGATTVYLAALIVAGLVAGVISLFFLAESLAALGIPDPGRLTTFGLPFFRGVAWILMALSVGSYMVSAFLVAPQIPKKDNDRLIESRLSVDGHVAARAGALAAFGVAVVSLLEVPLVMSDLTGTPFLKVLNPQLMGMALDSISTSQAWLVTASIAVVAGVLGLVSKKWSLQPIAFFFALMQIVPLGMEGHSASGGDHDYGTNSLLFHLFFMVLWVGGLLGLIAHSRRLGPDMPTAVRRYSVVAFISIVAMAASGVINALIRVELADLFSTRYGLIIVTKAVLTVLLAVFGLAHRQITMPQLERRPLLFRRVAFVEILVMAATVGVAISMGRTPPPPPRDPNLNNMQVLLGYELLDAPTVTNVWTMYRYDLMFGTLGLVLAAAYGYALLRLRRRGLNWSRVRTTWFMLGALGLTFIMSSGIGLYIPALYSMHMLGHMLLSMAVPLFLVLGAPLTLVMEAFEPGAPGRPTVHDLAVAVTKSKLLKFLTHPAVNLIQFLTFLYVLYLYPELYQFAVSEHAGHVIMNWVFLASGYIYYWEVIGPDPLPFRAPTNLRLLVLFFSMPLHLFAGVYLMQLQSVLGVEFYESLGLPWHPDLLQDQRVGGGIAWGFGQFPLVIVFGKLFLDWLRDDRATARRHDAKAEVDGDAELEDYNEMLRRMSEGDATGFRQQ</sequence>
<dbReference type="Pfam" id="PF05425">
    <property type="entry name" value="CopD"/>
    <property type="match status" value="1"/>
</dbReference>
<feature type="transmembrane region" description="Helical" evidence="7">
    <location>
        <begin position="184"/>
        <end position="203"/>
    </location>
</feature>
<evidence type="ECO:0000256" key="5">
    <source>
        <dbReference type="ARBA" id="ARBA00023136"/>
    </source>
</evidence>
<organism evidence="9 10">
    <name type="scientific">Corynebacterium accolens</name>
    <dbReference type="NCBI Taxonomy" id="38284"/>
    <lineage>
        <taxon>Bacteria</taxon>
        <taxon>Bacillati</taxon>
        <taxon>Actinomycetota</taxon>
        <taxon>Actinomycetes</taxon>
        <taxon>Mycobacteriales</taxon>
        <taxon>Corynebacteriaceae</taxon>
        <taxon>Corynebacterium</taxon>
    </lineage>
</organism>
<feature type="transmembrane region" description="Helical" evidence="7">
    <location>
        <begin position="351"/>
        <end position="369"/>
    </location>
</feature>
<feature type="transmembrane region" description="Helical" evidence="7">
    <location>
        <begin position="589"/>
        <end position="610"/>
    </location>
</feature>
<comment type="subcellular location">
    <subcellularLocation>
        <location evidence="1">Cell membrane</location>
        <topology evidence="1">Multi-pass membrane protein</topology>
    </subcellularLocation>
</comment>
<dbReference type="InterPro" id="IPR008457">
    <property type="entry name" value="Cu-R_CopD_dom"/>
</dbReference>
<dbReference type="PANTHER" id="PTHR34820:SF4">
    <property type="entry name" value="INNER MEMBRANE PROTEIN YEBZ"/>
    <property type="match status" value="1"/>
</dbReference>
<evidence type="ECO:0000256" key="7">
    <source>
        <dbReference type="SAM" id="Phobius"/>
    </source>
</evidence>
<reference evidence="9 10" key="1">
    <citation type="submission" date="2017-09" db="EMBL/GenBank/DDBJ databases">
        <title>Draft Genome Sequence of Corynebacterium accolens AH4003.</title>
        <authorList>
            <person name="Chen Y."/>
            <person name="Oosthuysen W.F."/>
            <person name="Kelley S."/>
            <person name="Horswill A."/>
        </authorList>
    </citation>
    <scope>NUCLEOTIDE SEQUENCE [LARGE SCALE GENOMIC DNA]</scope>
    <source>
        <strain evidence="9 10">AH4003</strain>
    </source>
</reference>
<comment type="caution">
    <text evidence="9">The sequence shown here is derived from an EMBL/GenBank/DDBJ whole genome shotgun (WGS) entry which is preliminary data.</text>
</comment>
<feature type="transmembrane region" description="Helical" evidence="7">
    <location>
        <begin position="133"/>
        <end position="151"/>
    </location>
</feature>
<proteinExistence type="predicted"/>
<keyword evidence="4 7" id="KW-1133">Transmembrane helix</keyword>
<feature type="transmembrane region" description="Helical" evidence="7">
    <location>
        <begin position="45"/>
        <end position="66"/>
    </location>
</feature>
<gene>
    <name evidence="9" type="ORF">COM45_07285</name>
</gene>
<feature type="compositionally biased region" description="Low complexity" evidence="6">
    <location>
        <begin position="8"/>
        <end position="18"/>
    </location>
</feature>
<dbReference type="GO" id="GO:0005886">
    <property type="term" value="C:plasma membrane"/>
    <property type="evidence" value="ECO:0007669"/>
    <property type="project" value="UniProtKB-SubCell"/>
</dbReference>
<feature type="transmembrane region" description="Helical" evidence="7">
    <location>
        <begin position="212"/>
        <end position="231"/>
    </location>
</feature>